<dbReference type="InterPro" id="IPR011990">
    <property type="entry name" value="TPR-like_helical_dom_sf"/>
</dbReference>
<evidence type="ECO:0000313" key="2">
    <source>
        <dbReference type="Proteomes" id="UP001630127"/>
    </source>
</evidence>
<dbReference type="SUPFAM" id="SSF48452">
    <property type="entry name" value="TPR-like"/>
    <property type="match status" value="1"/>
</dbReference>
<gene>
    <name evidence="1" type="ORF">ACH5RR_008875</name>
</gene>
<proteinExistence type="predicted"/>
<dbReference type="EMBL" id="JBJUIK010000004">
    <property type="protein sequence ID" value="KAL3529553.1"/>
    <property type="molecule type" value="Genomic_DNA"/>
</dbReference>
<sequence length="216" mass="24543">MYDNAAGQQNTIAGIESQMGVLYYMLGNYSESYNSFKNAVLKLRASGDKKLAFFGIALNQMGIACVRRYAINEALELFEEARTILEQEYGPYHVDTLGVYGNLTSTYVCFISSVIIYGSHILRSNLFSSILINFVLCNLIKWKKRLEDAIEIFELLVGMREEKLGTANPDVDDEKKRLIELLKEASRVRNRKARSLENLFDSNNRTNTLKNDGIKV</sequence>
<comment type="caution">
    <text evidence="1">The sequence shown here is derived from an EMBL/GenBank/DDBJ whole genome shotgun (WGS) entry which is preliminary data.</text>
</comment>
<reference evidence="1 2" key="1">
    <citation type="submission" date="2024-11" db="EMBL/GenBank/DDBJ databases">
        <title>A near-complete genome assembly of Cinchona calisaya.</title>
        <authorList>
            <person name="Lian D.C."/>
            <person name="Zhao X.W."/>
            <person name="Wei L."/>
        </authorList>
    </citation>
    <scope>NUCLEOTIDE SEQUENCE [LARGE SCALE GENOMIC DNA]</scope>
    <source>
        <tissue evidence="1">Nenye</tissue>
    </source>
</reference>
<dbReference type="Proteomes" id="UP001630127">
    <property type="component" value="Unassembled WGS sequence"/>
</dbReference>
<accession>A0ABD3AEH4</accession>
<keyword evidence="2" id="KW-1185">Reference proteome</keyword>
<dbReference type="PANTHER" id="PTHR46284:SF5">
    <property type="entry name" value="PROTEIN KINESIN LIGHT CHAIN-RELATED 3"/>
    <property type="match status" value="1"/>
</dbReference>
<protein>
    <recommendedName>
        <fullName evidence="3">Kinesin light chain</fullName>
    </recommendedName>
</protein>
<dbReference type="Gene3D" id="1.25.40.10">
    <property type="entry name" value="Tetratricopeptide repeat domain"/>
    <property type="match status" value="1"/>
</dbReference>
<name>A0ABD3AEH4_9GENT</name>
<organism evidence="1 2">
    <name type="scientific">Cinchona calisaya</name>
    <dbReference type="NCBI Taxonomy" id="153742"/>
    <lineage>
        <taxon>Eukaryota</taxon>
        <taxon>Viridiplantae</taxon>
        <taxon>Streptophyta</taxon>
        <taxon>Embryophyta</taxon>
        <taxon>Tracheophyta</taxon>
        <taxon>Spermatophyta</taxon>
        <taxon>Magnoliopsida</taxon>
        <taxon>eudicotyledons</taxon>
        <taxon>Gunneridae</taxon>
        <taxon>Pentapetalae</taxon>
        <taxon>asterids</taxon>
        <taxon>lamiids</taxon>
        <taxon>Gentianales</taxon>
        <taxon>Rubiaceae</taxon>
        <taxon>Cinchonoideae</taxon>
        <taxon>Cinchoneae</taxon>
        <taxon>Cinchona</taxon>
    </lineage>
</organism>
<dbReference type="AlphaFoldDB" id="A0ABD3AEH4"/>
<evidence type="ECO:0000313" key="1">
    <source>
        <dbReference type="EMBL" id="KAL3529553.1"/>
    </source>
</evidence>
<dbReference type="PANTHER" id="PTHR46284">
    <property type="entry name" value="PROTEIN KINESIN LIGHT CHAIN-RELATED 3"/>
    <property type="match status" value="1"/>
</dbReference>
<evidence type="ECO:0008006" key="3">
    <source>
        <dbReference type="Google" id="ProtNLM"/>
    </source>
</evidence>